<gene>
    <name evidence="1" type="ORF">XENOCAPTIV_002380</name>
</gene>
<protein>
    <submittedName>
        <fullName evidence="1">Uncharacterized protein</fullName>
    </submittedName>
</protein>
<dbReference type="EMBL" id="JAHRIN010075744">
    <property type="protein sequence ID" value="MEQ2217267.1"/>
    <property type="molecule type" value="Genomic_DNA"/>
</dbReference>
<organism evidence="1 2">
    <name type="scientific">Xenoophorus captivus</name>
    <dbReference type="NCBI Taxonomy" id="1517983"/>
    <lineage>
        <taxon>Eukaryota</taxon>
        <taxon>Metazoa</taxon>
        <taxon>Chordata</taxon>
        <taxon>Craniata</taxon>
        <taxon>Vertebrata</taxon>
        <taxon>Euteleostomi</taxon>
        <taxon>Actinopterygii</taxon>
        <taxon>Neopterygii</taxon>
        <taxon>Teleostei</taxon>
        <taxon>Neoteleostei</taxon>
        <taxon>Acanthomorphata</taxon>
        <taxon>Ovalentaria</taxon>
        <taxon>Atherinomorphae</taxon>
        <taxon>Cyprinodontiformes</taxon>
        <taxon>Goodeidae</taxon>
        <taxon>Xenoophorus</taxon>
    </lineage>
</organism>
<proteinExistence type="predicted"/>
<accession>A0ABV0SCR1</accession>
<keyword evidence="2" id="KW-1185">Reference proteome</keyword>
<evidence type="ECO:0000313" key="1">
    <source>
        <dbReference type="EMBL" id="MEQ2217267.1"/>
    </source>
</evidence>
<reference evidence="1 2" key="1">
    <citation type="submission" date="2021-06" db="EMBL/GenBank/DDBJ databases">
        <authorList>
            <person name="Palmer J.M."/>
        </authorList>
    </citation>
    <scope>NUCLEOTIDE SEQUENCE [LARGE SCALE GENOMIC DNA]</scope>
    <source>
        <strain evidence="1 2">XC_2019</strain>
        <tissue evidence="1">Muscle</tissue>
    </source>
</reference>
<dbReference type="Proteomes" id="UP001434883">
    <property type="component" value="Unassembled WGS sequence"/>
</dbReference>
<evidence type="ECO:0000313" key="2">
    <source>
        <dbReference type="Proteomes" id="UP001434883"/>
    </source>
</evidence>
<comment type="caution">
    <text evidence="1">The sequence shown here is derived from an EMBL/GenBank/DDBJ whole genome shotgun (WGS) entry which is preliminary data.</text>
</comment>
<name>A0ABV0SCR1_9TELE</name>
<sequence length="160" mass="17588">MLLPQDGSGLLSVFTKNLGVKSMSRFLKSVLPFPTAASQPLSCRTERLARDIIRDMGGHHIVALCTLLSLLSECNPKMVKVVSDISVFIVPRAFATRNMAAALRIVFIVPGSVDCFMLNYLFYAIGMRSNFIGCHGSVRLGNSLFGQERGRSFGESTNRR</sequence>